<dbReference type="Pfam" id="PF14528">
    <property type="entry name" value="LAGLIDADG_3"/>
    <property type="match status" value="1"/>
</dbReference>
<name>A0A8S5TYJ7_9CAUD</name>
<protein>
    <submittedName>
        <fullName evidence="2">LAGLIDADG-like domain</fullName>
    </submittedName>
</protein>
<reference evidence="2" key="1">
    <citation type="journal article" date="2021" name="Proc. Natl. Acad. Sci. U.S.A.">
        <title>A Catalog of Tens of Thousands of Viruses from Human Metagenomes Reveals Hidden Associations with Chronic Diseases.</title>
        <authorList>
            <person name="Tisza M.J."/>
            <person name="Buck C.B."/>
        </authorList>
    </citation>
    <scope>NUCLEOTIDE SEQUENCE</scope>
    <source>
        <strain evidence="2">CtnPP24</strain>
    </source>
</reference>
<evidence type="ECO:0000313" key="2">
    <source>
        <dbReference type="EMBL" id="DAF87281.1"/>
    </source>
</evidence>
<dbReference type="GO" id="GO:0004519">
    <property type="term" value="F:endonuclease activity"/>
    <property type="evidence" value="ECO:0007669"/>
    <property type="project" value="InterPro"/>
</dbReference>
<dbReference type="InterPro" id="IPR027434">
    <property type="entry name" value="Homing_endonucl"/>
</dbReference>
<sequence length="198" mass="23487">MGSDGCIATNSNHIYIELQDSDSEILQDIAHAMNLTRPIKHYTTKRGYKNSKLYIEDKWLKDILVNNWGLCSNKTYDLDNFTFPYNLEEQYWKDYIRGYFDGDGCIKDTGHTITFQIDGSNFNLLNYIKNYLESKLNIKVNILTRKPDGYNHIIPLYRLYCYGENARTVFKFIYQNPMDLFLNRKYNKYLLMTQEKGK</sequence>
<feature type="domain" description="Homing endonuclease LAGLIDADG" evidence="1">
    <location>
        <begin position="95"/>
        <end position="171"/>
    </location>
</feature>
<dbReference type="EMBL" id="BK015962">
    <property type="protein sequence ID" value="DAF87281.1"/>
    <property type="molecule type" value="Genomic_DNA"/>
</dbReference>
<dbReference type="InterPro" id="IPR004860">
    <property type="entry name" value="LAGLIDADG_dom"/>
</dbReference>
<dbReference type="Gene3D" id="3.10.28.10">
    <property type="entry name" value="Homing endonucleases"/>
    <property type="match status" value="1"/>
</dbReference>
<evidence type="ECO:0000259" key="1">
    <source>
        <dbReference type="Pfam" id="PF14528"/>
    </source>
</evidence>
<accession>A0A8S5TYJ7</accession>
<dbReference type="SUPFAM" id="SSF55608">
    <property type="entry name" value="Homing endonucleases"/>
    <property type="match status" value="1"/>
</dbReference>
<organism evidence="2">
    <name type="scientific">Siphoviridae sp. ctnPP24</name>
    <dbReference type="NCBI Taxonomy" id="2825662"/>
    <lineage>
        <taxon>Viruses</taxon>
        <taxon>Duplodnaviria</taxon>
        <taxon>Heunggongvirae</taxon>
        <taxon>Uroviricota</taxon>
        <taxon>Caudoviricetes</taxon>
    </lineage>
</organism>
<proteinExistence type="predicted"/>